<keyword evidence="1" id="KW-0472">Membrane</keyword>
<dbReference type="Pfam" id="PF11804">
    <property type="entry name" value="DUF3325"/>
    <property type="match status" value="1"/>
</dbReference>
<dbReference type="STRING" id="595670.SAMN05421643_104191"/>
<accession>A0A1H3HP56</accession>
<feature type="transmembrane region" description="Helical" evidence="1">
    <location>
        <begin position="67"/>
        <end position="88"/>
    </location>
</feature>
<protein>
    <recommendedName>
        <fullName evidence="4">DUF3325 domain-containing protein</fullName>
    </recommendedName>
</protein>
<organism evidence="2 3">
    <name type="scientific">Acinetobacter kyonggiensis</name>
    <dbReference type="NCBI Taxonomy" id="595670"/>
    <lineage>
        <taxon>Bacteria</taxon>
        <taxon>Pseudomonadati</taxon>
        <taxon>Pseudomonadota</taxon>
        <taxon>Gammaproteobacteria</taxon>
        <taxon>Moraxellales</taxon>
        <taxon>Moraxellaceae</taxon>
        <taxon>Acinetobacter</taxon>
    </lineage>
</organism>
<evidence type="ECO:0000256" key="1">
    <source>
        <dbReference type="SAM" id="Phobius"/>
    </source>
</evidence>
<dbReference type="AlphaFoldDB" id="A0A1H3HP56"/>
<proteinExistence type="predicted"/>
<sequence length="112" mass="12525">MIFFILIWSICTVAFFALASCMSKHQKQIFGRELTASKTKLATLVGWVLLIIALVICITHGNLSNMISYWIGALTFSALFVGLCLSYFVHKAKQWVMACILIAILSCITYLI</sequence>
<evidence type="ECO:0000313" key="3">
    <source>
        <dbReference type="Proteomes" id="UP000199035"/>
    </source>
</evidence>
<feature type="transmembrane region" description="Helical" evidence="1">
    <location>
        <begin position="6"/>
        <end position="23"/>
    </location>
</feature>
<dbReference type="InterPro" id="IPR021762">
    <property type="entry name" value="DUF3325"/>
</dbReference>
<reference evidence="3" key="1">
    <citation type="submission" date="2016-10" db="EMBL/GenBank/DDBJ databases">
        <authorList>
            <person name="Varghese N."/>
            <person name="Submissions S."/>
        </authorList>
    </citation>
    <scope>NUCLEOTIDE SEQUENCE [LARGE SCALE GENOMIC DNA]</scope>
    <source>
        <strain evidence="3">ANC 5109</strain>
    </source>
</reference>
<gene>
    <name evidence="2" type="ORF">SAMN05421643_104191</name>
</gene>
<evidence type="ECO:0000313" key="2">
    <source>
        <dbReference type="EMBL" id="SDY16574.1"/>
    </source>
</evidence>
<keyword evidence="1" id="KW-0812">Transmembrane</keyword>
<dbReference type="RefSeq" id="WP_092688386.1">
    <property type="nucleotide sequence ID" value="NZ_FNPK01000004.1"/>
</dbReference>
<feature type="transmembrane region" description="Helical" evidence="1">
    <location>
        <begin position="44"/>
        <end position="61"/>
    </location>
</feature>
<keyword evidence="1" id="KW-1133">Transmembrane helix</keyword>
<dbReference type="EMBL" id="FNPK01000004">
    <property type="protein sequence ID" value="SDY16574.1"/>
    <property type="molecule type" value="Genomic_DNA"/>
</dbReference>
<name>A0A1H3HP56_9GAMM</name>
<keyword evidence="3" id="KW-1185">Reference proteome</keyword>
<evidence type="ECO:0008006" key="4">
    <source>
        <dbReference type="Google" id="ProtNLM"/>
    </source>
</evidence>
<dbReference type="Proteomes" id="UP000199035">
    <property type="component" value="Unassembled WGS sequence"/>
</dbReference>